<dbReference type="Proteomes" id="UP000076574">
    <property type="component" value="Unassembled WGS sequence"/>
</dbReference>
<protein>
    <recommendedName>
        <fullName evidence="9">Membrane fusion protein (MFP) family protein</fullName>
    </recommendedName>
</protein>
<feature type="transmembrane region" description="Helical" evidence="9">
    <location>
        <begin position="26"/>
        <end position="46"/>
    </location>
</feature>
<feature type="domain" description="AprE-like long alpha-helical hairpin" evidence="11">
    <location>
        <begin position="100"/>
        <end position="284"/>
    </location>
</feature>
<name>A0A163X909_9BRAD</name>
<keyword evidence="6 9" id="KW-0812">Transmembrane</keyword>
<dbReference type="InterPro" id="IPR058781">
    <property type="entry name" value="HH_AprE-like"/>
</dbReference>
<evidence type="ECO:0000256" key="5">
    <source>
        <dbReference type="ARBA" id="ARBA00022519"/>
    </source>
</evidence>
<dbReference type="NCBIfam" id="TIGR01843">
    <property type="entry name" value="type_I_hlyD"/>
    <property type="match status" value="1"/>
</dbReference>
<dbReference type="RefSeq" id="WP_068738135.1">
    <property type="nucleotide sequence ID" value="NZ_LVYV01000055.1"/>
</dbReference>
<evidence type="ECO:0000313" key="14">
    <source>
        <dbReference type="Proteomes" id="UP000076574"/>
    </source>
</evidence>
<evidence type="ECO:0000259" key="12">
    <source>
        <dbReference type="Pfam" id="PF26002"/>
    </source>
</evidence>
<keyword evidence="10" id="KW-0175">Coiled coil</keyword>
<keyword evidence="8 9" id="KW-0472">Membrane</keyword>
<dbReference type="Pfam" id="PF25994">
    <property type="entry name" value="HH_AprE"/>
    <property type="match status" value="1"/>
</dbReference>
<dbReference type="GO" id="GO:0009306">
    <property type="term" value="P:protein secretion"/>
    <property type="evidence" value="ECO:0007669"/>
    <property type="project" value="InterPro"/>
</dbReference>
<keyword evidence="7 9" id="KW-1133">Transmembrane helix</keyword>
<feature type="coiled-coil region" evidence="10">
    <location>
        <begin position="264"/>
        <end position="291"/>
    </location>
</feature>
<evidence type="ECO:0000256" key="10">
    <source>
        <dbReference type="SAM" id="Coils"/>
    </source>
</evidence>
<dbReference type="GO" id="GO:0005886">
    <property type="term" value="C:plasma membrane"/>
    <property type="evidence" value="ECO:0007669"/>
    <property type="project" value="UniProtKB-SubCell"/>
</dbReference>
<evidence type="ECO:0000256" key="2">
    <source>
        <dbReference type="ARBA" id="ARBA00009477"/>
    </source>
</evidence>
<dbReference type="Pfam" id="PF26002">
    <property type="entry name" value="Beta-barrel_AprE"/>
    <property type="match status" value="1"/>
</dbReference>
<dbReference type="EMBL" id="LVYV01000055">
    <property type="protein sequence ID" value="KZD20587.1"/>
    <property type="molecule type" value="Genomic_DNA"/>
</dbReference>
<evidence type="ECO:0000256" key="8">
    <source>
        <dbReference type="ARBA" id="ARBA00023136"/>
    </source>
</evidence>
<keyword evidence="5 9" id="KW-0997">Cell inner membrane</keyword>
<dbReference type="InterPro" id="IPR006144">
    <property type="entry name" value="Secretion_HlyD_CS"/>
</dbReference>
<proteinExistence type="inferred from homology"/>
<evidence type="ECO:0000256" key="6">
    <source>
        <dbReference type="ARBA" id="ARBA00022692"/>
    </source>
</evidence>
<evidence type="ECO:0000256" key="7">
    <source>
        <dbReference type="ARBA" id="ARBA00022989"/>
    </source>
</evidence>
<comment type="similarity">
    <text evidence="2 9">Belongs to the membrane fusion protein (MFP) (TC 8.A.1) family.</text>
</comment>
<evidence type="ECO:0000256" key="9">
    <source>
        <dbReference type="RuleBase" id="RU365093"/>
    </source>
</evidence>
<dbReference type="AlphaFoldDB" id="A0A163X909"/>
<keyword evidence="3 9" id="KW-0813">Transport</keyword>
<dbReference type="OrthoDB" id="9810980at2"/>
<dbReference type="PRINTS" id="PR01490">
    <property type="entry name" value="RTXTOXIND"/>
</dbReference>
<comment type="caution">
    <text evidence="13">The sequence shown here is derived from an EMBL/GenBank/DDBJ whole genome shotgun (WGS) entry which is preliminary data.</text>
</comment>
<evidence type="ECO:0000256" key="4">
    <source>
        <dbReference type="ARBA" id="ARBA00022475"/>
    </source>
</evidence>
<sequence>MSQSDFAFSNDVRAAMEMRTPRTARMLLMTVTGLLVVFLLWAHFAVLDEVKRGNGKVVPSRQTQVVQSLEGGIISELLIQEGAIVRKDQPLARIEDTNFAAQFGEIRERRGAMAARVIRLEAETFGKTSVEFPEDLTKLAPRAVQTERSVFDAHMRKLAQDIDVIAQQEWQKKKEIDELRASETRFSETLTLLTRETLLTRRLYEQKVVPEIEMLRSDRQATDMRGQLAVVQATMVKTEAAVKEAQSRLLNITTAFRSTAEDDLAKSRGDLAVLDENIKSAQDRVRRTELRSPVYGIVNRLNVTTIGAVVAPGASVMEIVPLEDTLLVEGRIRPQDIAFIRPDHEAVVKLSAYDSSVYGSLHGRVERISADTITDEKGDKNERGETFYRVMVRTEKNHLGTAEQPLPIIPGMVATVEILTGKKSVLDYLVKPARMLRDEAFRER</sequence>
<comment type="subcellular location">
    <subcellularLocation>
        <location evidence="1 9">Cell inner membrane</location>
        <topology evidence="1 9">Single-pass membrane protein</topology>
    </subcellularLocation>
</comment>
<dbReference type="PANTHER" id="PTHR30386">
    <property type="entry name" value="MEMBRANE FUSION SUBUNIT OF EMRAB-TOLC MULTIDRUG EFFLUX PUMP"/>
    <property type="match status" value="1"/>
</dbReference>
<evidence type="ECO:0000313" key="13">
    <source>
        <dbReference type="EMBL" id="KZD20587.1"/>
    </source>
</evidence>
<evidence type="ECO:0000259" key="11">
    <source>
        <dbReference type="Pfam" id="PF25994"/>
    </source>
</evidence>
<feature type="domain" description="AprE-like beta-barrel" evidence="12">
    <location>
        <begin position="326"/>
        <end position="421"/>
    </location>
</feature>
<dbReference type="Gene3D" id="2.40.30.170">
    <property type="match status" value="1"/>
</dbReference>
<dbReference type="STRING" id="943830.A4A58_17770"/>
<dbReference type="PROSITE" id="PS00543">
    <property type="entry name" value="HLYD_FAMILY"/>
    <property type="match status" value="1"/>
</dbReference>
<dbReference type="InterPro" id="IPR010129">
    <property type="entry name" value="T1SS_HlyD"/>
</dbReference>
<accession>A0A163X909</accession>
<reference evidence="13 14" key="1">
    <citation type="submission" date="2016-03" db="EMBL/GenBank/DDBJ databases">
        <title>Microsymbionts genomes from the relict species Vavilovia formosa (Stev.) Fed.</title>
        <authorList>
            <person name="Kopat V."/>
            <person name="Chirak E."/>
            <person name="Kimeklis A."/>
            <person name="Andronov E."/>
        </authorList>
    </citation>
    <scope>NUCLEOTIDE SEQUENCE [LARGE SCALE GENOMIC DNA]</scope>
    <source>
        <strain evidence="13 14">Vaf07</strain>
    </source>
</reference>
<evidence type="ECO:0000256" key="1">
    <source>
        <dbReference type="ARBA" id="ARBA00004377"/>
    </source>
</evidence>
<evidence type="ECO:0000256" key="3">
    <source>
        <dbReference type="ARBA" id="ARBA00022448"/>
    </source>
</evidence>
<dbReference type="PANTHER" id="PTHR30386:SF26">
    <property type="entry name" value="TRANSPORT PROTEIN COMB"/>
    <property type="match status" value="1"/>
</dbReference>
<dbReference type="InterPro" id="IPR058982">
    <property type="entry name" value="Beta-barrel_AprE"/>
</dbReference>
<keyword evidence="14" id="KW-1185">Reference proteome</keyword>
<organism evidence="13 14">
    <name type="scientific">Tardiphaga robiniae</name>
    <dbReference type="NCBI Taxonomy" id="943830"/>
    <lineage>
        <taxon>Bacteria</taxon>
        <taxon>Pseudomonadati</taxon>
        <taxon>Pseudomonadota</taxon>
        <taxon>Alphaproteobacteria</taxon>
        <taxon>Hyphomicrobiales</taxon>
        <taxon>Nitrobacteraceae</taxon>
        <taxon>Tardiphaga</taxon>
    </lineage>
</organism>
<gene>
    <name evidence="13" type="ORF">A4A58_17770</name>
</gene>
<keyword evidence="4 9" id="KW-1003">Cell membrane</keyword>
<dbReference type="InterPro" id="IPR050739">
    <property type="entry name" value="MFP"/>
</dbReference>